<evidence type="ECO:0000313" key="9">
    <source>
        <dbReference type="EMBL" id="PRO71358.1"/>
    </source>
</evidence>
<keyword evidence="2 7" id="KW-0813">Transport</keyword>
<sequence>MSKSVPVVSHIGQIRGKNVLGNIMSTVPKLLMPVVGILLFLAIWNVVAKNIDTSLGQFPGPAQVWEQTFTLIDEHSAQREKAAAFYERQEVRNAKRVAQDPTYVPKIRDFTGAPTFFDQIWTSLYTVMVGFFIASIVAVPVGILCGLSKSAYSAMNPLIQIFKPVSPLAWLPLVTMVVSAVYVSDDPMFSKSFITSAFTVSLCCLWPTLINTAVGVSNIDSDLVNVSKVLRLKPLSHVQKIVLPASIPMIFTGLRLSLGIGWMVLIAAEMLAQNPGLGKFVWDEFQNGSSESLARIMVAVITIGLIGFLLDRLMLSVQRLVSWDKNAVLR</sequence>
<dbReference type="Pfam" id="PF00528">
    <property type="entry name" value="BPD_transp_1"/>
    <property type="match status" value="1"/>
</dbReference>
<dbReference type="PROSITE" id="PS50928">
    <property type="entry name" value="ABC_TM1"/>
    <property type="match status" value="1"/>
</dbReference>
<dbReference type="GO" id="GO:0005886">
    <property type="term" value="C:plasma membrane"/>
    <property type="evidence" value="ECO:0007669"/>
    <property type="project" value="UniProtKB-SubCell"/>
</dbReference>
<dbReference type="SUPFAM" id="SSF161098">
    <property type="entry name" value="MetI-like"/>
    <property type="match status" value="1"/>
</dbReference>
<dbReference type="AlphaFoldDB" id="A0A2S9V4H7"/>
<keyword evidence="4 7" id="KW-0812">Transmembrane</keyword>
<dbReference type="Gene3D" id="1.10.3720.10">
    <property type="entry name" value="MetI-like"/>
    <property type="match status" value="1"/>
</dbReference>
<evidence type="ECO:0000256" key="6">
    <source>
        <dbReference type="ARBA" id="ARBA00023136"/>
    </source>
</evidence>
<name>A0A2S9V4H7_9ALTE</name>
<dbReference type="Proteomes" id="UP000238949">
    <property type="component" value="Unassembled WGS sequence"/>
</dbReference>
<evidence type="ECO:0000256" key="3">
    <source>
        <dbReference type="ARBA" id="ARBA00022475"/>
    </source>
</evidence>
<dbReference type="InterPro" id="IPR000515">
    <property type="entry name" value="MetI-like"/>
</dbReference>
<evidence type="ECO:0000256" key="2">
    <source>
        <dbReference type="ARBA" id="ARBA00022448"/>
    </source>
</evidence>
<reference evidence="10" key="1">
    <citation type="journal article" date="2020" name="Int. J. Syst. Evol. Microbiol.">
        <title>Alteromonas alba sp. nov., a marine bacterium isolated from the seawater of the West Pacific Ocean.</title>
        <authorList>
            <person name="Sun C."/>
            <person name="Wu Y.-H."/>
            <person name="Xamxidin M."/>
            <person name="Cheng H."/>
            <person name="Xu X.-W."/>
        </authorList>
    </citation>
    <scope>NUCLEOTIDE SEQUENCE [LARGE SCALE GENOMIC DNA]</scope>
    <source>
        <strain evidence="10">190</strain>
    </source>
</reference>
<keyword evidence="5 7" id="KW-1133">Transmembrane helix</keyword>
<feature type="transmembrane region" description="Helical" evidence="7">
    <location>
        <begin position="241"/>
        <end position="272"/>
    </location>
</feature>
<dbReference type="EMBL" id="PVNP01000207">
    <property type="protein sequence ID" value="PRO71358.1"/>
    <property type="molecule type" value="Genomic_DNA"/>
</dbReference>
<dbReference type="OrthoDB" id="8138334at2"/>
<organism evidence="9 10">
    <name type="scientific">Alteromonas alba</name>
    <dbReference type="NCBI Taxonomy" id="2079529"/>
    <lineage>
        <taxon>Bacteria</taxon>
        <taxon>Pseudomonadati</taxon>
        <taxon>Pseudomonadota</taxon>
        <taxon>Gammaproteobacteria</taxon>
        <taxon>Alteromonadales</taxon>
        <taxon>Alteromonadaceae</taxon>
        <taxon>Alteromonas/Salinimonas group</taxon>
        <taxon>Alteromonas</taxon>
    </lineage>
</organism>
<proteinExistence type="inferred from homology"/>
<dbReference type="InterPro" id="IPR035906">
    <property type="entry name" value="MetI-like_sf"/>
</dbReference>
<comment type="subcellular location">
    <subcellularLocation>
        <location evidence="1 7">Cell membrane</location>
        <topology evidence="1 7">Multi-pass membrane protein</topology>
    </subcellularLocation>
</comment>
<evidence type="ECO:0000256" key="7">
    <source>
        <dbReference type="RuleBase" id="RU363032"/>
    </source>
</evidence>
<feature type="transmembrane region" description="Helical" evidence="7">
    <location>
        <begin position="292"/>
        <end position="310"/>
    </location>
</feature>
<feature type="domain" description="ABC transmembrane type-1" evidence="8">
    <location>
        <begin position="120"/>
        <end position="314"/>
    </location>
</feature>
<evidence type="ECO:0000259" key="8">
    <source>
        <dbReference type="PROSITE" id="PS50928"/>
    </source>
</evidence>
<dbReference type="PANTHER" id="PTHR30151">
    <property type="entry name" value="ALKANE SULFONATE ABC TRANSPORTER-RELATED, MEMBRANE SUBUNIT"/>
    <property type="match status" value="1"/>
</dbReference>
<accession>A0A2S9V4H7</accession>
<comment type="caution">
    <text evidence="9">The sequence shown here is derived from an EMBL/GenBank/DDBJ whole genome shotgun (WGS) entry which is preliminary data.</text>
</comment>
<feature type="transmembrane region" description="Helical" evidence="7">
    <location>
        <begin position="168"/>
        <end position="184"/>
    </location>
</feature>
<comment type="similarity">
    <text evidence="7">Belongs to the binding-protein-dependent transport system permease family.</text>
</comment>
<keyword evidence="3" id="KW-1003">Cell membrane</keyword>
<dbReference type="CDD" id="cd06261">
    <property type="entry name" value="TM_PBP2"/>
    <property type="match status" value="1"/>
</dbReference>
<evidence type="ECO:0000256" key="1">
    <source>
        <dbReference type="ARBA" id="ARBA00004651"/>
    </source>
</evidence>
<dbReference type="GO" id="GO:0055085">
    <property type="term" value="P:transmembrane transport"/>
    <property type="evidence" value="ECO:0007669"/>
    <property type="project" value="InterPro"/>
</dbReference>
<evidence type="ECO:0000256" key="4">
    <source>
        <dbReference type="ARBA" id="ARBA00022692"/>
    </source>
</evidence>
<feature type="transmembrane region" description="Helical" evidence="7">
    <location>
        <begin position="30"/>
        <end position="47"/>
    </location>
</feature>
<dbReference type="PANTHER" id="PTHR30151:SF7">
    <property type="entry name" value="NITRATE IMPORT PERMEASE PROTEIN NRTB"/>
    <property type="match status" value="1"/>
</dbReference>
<protein>
    <submittedName>
        <fullName evidence="9">Nitrate ABC transporter permease</fullName>
    </submittedName>
</protein>
<gene>
    <name evidence="9" type="ORF">C6Y40_22610</name>
</gene>
<feature type="transmembrane region" description="Helical" evidence="7">
    <location>
        <begin position="124"/>
        <end position="147"/>
    </location>
</feature>
<feature type="transmembrane region" description="Helical" evidence="7">
    <location>
        <begin position="196"/>
        <end position="220"/>
    </location>
</feature>
<keyword evidence="10" id="KW-1185">Reference proteome</keyword>
<evidence type="ECO:0000313" key="10">
    <source>
        <dbReference type="Proteomes" id="UP000238949"/>
    </source>
</evidence>
<keyword evidence="6 7" id="KW-0472">Membrane</keyword>
<evidence type="ECO:0000256" key="5">
    <source>
        <dbReference type="ARBA" id="ARBA00022989"/>
    </source>
</evidence>